<gene>
    <name evidence="4" type="ORF">D7D94_09610</name>
</gene>
<reference evidence="4 5" key="1">
    <citation type="submission" date="2018-09" db="EMBL/GenBank/DDBJ databases">
        <title>Whole genome sequencing of Microbacterium oryzae strain MB-10T.</title>
        <authorList>
            <person name="Das S.K."/>
        </authorList>
    </citation>
    <scope>NUCLEOTIDE SEQUENCE [LARGE SCALE GENOMIC DNA]</scope>
    <source>
        <strain evidence="4 5">MB-10</strain>
    </source>
</reference>
<dbReference type="PANTHER" id="PTHR43333:SF1">
    <property type="entry name" value="D-ISOMER SPECIFIC 2-HYDROXYACID DEHYDROGENASE NAD-BINDING DOMAIN-CONTAINING PROTEIN"/>
    <property type="match status" value="1"/>
</dbReference>
<keyword evidence="2" id="KW-0520">NAD</keyword>
<sequence>MSAITVSVPTEELAGDVSALLDPELGIEVVRWDGQEPAPRDRFDIVVPPYMRQGRMLARLHEIDCGLVQGQAIGYEGVEERLPAGSTYANASSVHETATAELTIGLLLVAQRELDRIVRNQDRGVWDNGGMPAGLADRRIVMLGYGGVAKAIARRLEAFEVDLAPVASRARDEDGLHVHALSELDELLPGAEILINVLPGGAETHHLIDDAVLSQLPDGALVVNVGRGPTVDTDALVEHVRRGRIRVASDVFDPEPLPEGHPLWSLDGVFITPHVGGRSAAMRPRIARLIAEQAERLARGEEHVNVVIRT</sequence>
<dbReference type="SUPFAM" id="SSF51735">
    <property type="entry name" value="NAD(P)-binding Rossmann-fold domains"/>
    <property type="match status" value="1"/>
</dbReference>
<protein>
    <submittedName>
        <fullName evidence="4">Hydroxyacid dehydrogenase</fullName>
    </submittedName>
</protein>
<evidence type="ECO:0000256" key="1">
    <source>
        <dbReference type="ARBA" id="ARBA00023002"/>
    </source>
</evidence>
<dbReference type="Gene3D" id="3.40.50.720">
    <property type="entry name" value="NAD(P)-binding Rossmann-like Domain"/>
    <property type="match status" value="2"/>
</dbReference>
<name>A0A6I6E1X3_9MICO</name>
<keyword evidence="1" id="KW-0560">Oxidoreductase</keyword>
<accession>A0A6I6E1X3</accession>
<proteinExistence type="predicted"/>
<dbReference type="EMBL" id="CP032550">
    <property type="protein sequence ID" value="QGU27889.1"/>
    <property type="molecule type" value="Genomic_DNA"/>
</dbReference>
<evidence type="ECO:0000256" key="2">
    <source>
        <dbReference type="ARBA" id="ARBA00023027"/>
    </source>
</evidence>
<dbReference type="InterPro" id="IPR006140">
    <property type="entry name" value="D-isomer_DH_NAD-bd"/>
</dbReference>
<dbReference type="RefSeq" id="WP_156242397.1">
    <property type="nucleotide sequence ID" value="NZ_BAAAZL010000004.1"/>
</dbReference>
<dbReference type="GO" id="GO:0051287">
    <property type="term" value="F:NAD binding"/>
    <property type="evidence" value="ECO:0007669"/>
    <property type="project" value="InterPro"/>
</dbReference>
<dbReference type="Proteomes" id="UP000422989">
    <property type="component" value="Chromosome"/>
</dbReference>
<organism evidence="4 5">
    <name type="scientific">Microbacterium oryzae</name>
    <dbReference type="NCBI Taxonomy" id="743009"/>
    <lineage>
        <taxon>Bacteria</taxon>
        <taxon>Bacillati</taxon>
        <taxon>Actinomycetota</taxon>
        <taxon>Actinomycetes</taxon>
        <taxon>Micrococcales</taxon>
        <taxon>Microbacteriaceae</taxon>
        <taxon>Microbacterium</taxon>
    </lineage>
</organism>
<dbReference type="Pfam" id="PF02826">
    <property type="entry name" value="2-Hacid_dh_C"/>
    <property type="match status" value="1"/>
</dbReference>
<dbReference type="OrthoDB" id="4324715at2"/>
<evidence type="ECO:0000313" key="5">
    <source>
        <dbReference type="Proteomes" id="UP000422989"/>
    </source>
</evidence>
<evidence type="ECO:0000313" key="4">
    <source>
        <dbReference type="EMBL" id="QGU27889.1"/>
    </source>
</evidence>
<evidence type="ECO:0000259" key="3">
    <source>
        <dbReference type="Pfam" id="PF02826"/>
    </source>
</evidence>
<keyword evidence="5" id="KW-1185">Reference proteome</keyword>
<dbReference type="PANTHER" id="PTHR43333">
    <property type="entry name" value="2-HACID_DH_C DOMAIN-CONTAINING PROTEIN"/>
    <property type="match status" value="1"/>
</dbReference>
<dbReference type="AlphaFoldDB" id="A0A6I6E1X3"/>
<dbReference type="InterPro" id="IPR036291">
    <property type="entry name" value="NAD(P)-bd_dom_sf"/>
</dbReference>
<dbReference type="KEGG" id="moj:D7D94_09610"/>
<dbReference type="CDD" id="cd12166">
    <property type="entry name" value="2-Hacid_dh_7"/>
    <property type="match status" value="1"/>
</dbReference>
<dbReference type="GO" id="GO:0016491">
    <property type="term" value="F:oxidoreductase activity"/>
    <property type="evidence" value="ECO:0007669"/>
    <property type="project" value="UniProtKB-KW"/>
</dbReference>
<feature type="domain" description="D-isomer specific 2-hydroxyacid dehydrogenase NAD-binding" evidence="3">
    <location>
        <begin position="104"/>
        <end position="276"/>
    </location>
</feature>